<organism evidence="1 2">
    <name type="scientific">Clunio marinus</name>
    <dbReference type="NCBI Taxonomy" id="568069"/>
    <lineage>
        <taxon>Eukaryota</taxon>
        <taxon>Metazoa</taxon>
        <taxon>Ecdysozoa</taxon>
        <taxon>Arthropoda</taxon>
        <taxon>Hexapoda</taxon>
        <taxon>Insecta</taxon>
        <taxon>Pterygota</taxon>
        <taxon>Neoptera</taxon>
        <taxon>Endopterygota</taxon>
        <taxon>Diptera</taxon>
        <taxon>Nematocera</taxon>
        <taxon>Chironomoidea</taxon>
        <taxon>Chironomidae</taxon>
        <taxon>Clunio</taxon>
    </lineage>
</organism>
<evidence type="ECO:0000313" key="1">
    <source>
        <dbReference type="EMBL" id="CRL06500.1"/>
    </source>
</evidence>
<dbReference type="EMBL" id="CVRI01000067">
    <property type="protein sequence ID" value="CRL06500.1"/>
    <property type="molecule type" value="Genomic_DNA"/>
</dbReference>
<gene>
    <name evidence="1" type="ORF">CLUMA_CG019838</name>
</gene>
<evidence type="ECO:0000313" key="2">
    <source>
        <dbReference type="Proteomes" id="UP000183832"/>
    </source>
</evidence>
<name>A0A1J1J3Z1_9DIPT</name>
<keyword evidence="2" id="KW-1185">Reference proteome</keyword>
<dbReference type="AlphaFoldDB" id="A0A1J1J3Z1"/>
<proteinExistence type="predicted"/>
<dbReference type="Proteomes" id="UP000183832">
    <property type="component" value="Unassembled WGS sequence"/>
</dbReference>
<protein>
    <submittedName>
        <fullName evidence="1">CLUMA_CG019838, isoform A</fullName>
    </submittedName>
</protein>
<accession>A0A1J1J3Z1</accession>
<reference evidence="1 2" key="1">
    <citation type="submission" date="2015-04" db="EMBL/GenBank/DDBJ databases">
        <authorList>
            <person name="Syromyatnikov M.Y."/>
            <person name="Popov V.N."/>
        </authorList>
    </citation>
    <scope>NUCLEOTIDE SEQUENCE [LARGE SCALE GENOMIC DNA]</scope>
</reference>
<sequence length="105" mass="12503">MRRIRNPNTCANVTSMQYVVDVNDTKATNKVQQNVKELFNLQHNTYYCFLSNFISNSERKMRKKSVQKKRSSELLFLLENVQNIINYLIRLHPPENIKVERDTIQ</sequence>